<comment type="caution">
    <text evidence="2">The sequence shown here is derived from an EMBL/GenBank/DDBJ whole genome shotgun (WGS) entry which is preliminary data.</text>
</comment>
<gene>
    <name evidence="2" type="ORF">PCASD_17117</name>
</gene>
<evidence type="ECO:0000256" key="1">
    <source>
        <dbReference type="SAM" id="MobiDB-lite"/>
    </source>
</evidence>
<evidence type="ECO:0000313" key="3">
    <source>
        <dbReference type="Proteomes" id="UP000235392"/>
    </source>
</evidence>
<feature type="region of interest" description="Disordered" evidence="1">
    <location>
        <begin position="74"/>
        <end position="98"/>
    </location>
</feature>
<sequence>SIFRDVYSKTQSDCVEHHELNKEIHQHLPADAYDAGFYGGLSAVEKEHLDPIPAIGLEEKARILNEMTVRQRQMAGVQAQGSSQEMGGGASQGPTTGS</sequence>
<organism evidence="2 3">
    <name type="scientific">Puccinia coronata f. sp. avenae</name>
    <dbReference type="NCBI Taxonomy" id="200324"/>
    <lineage>
        <taxon>Eukaryota</taxon>
        <taxon>Fungi</taxon>
        <taxon>Dikarya</taxon>
        <taxon>Basidiomycota</taxon>
        <taxon>Pucciniomycotina</taxon>
        <taxon>Pucciniomycetes</taxon>
        <taxon>Pucciniales</taxon>
        <taxon>Pucciniaceae</taxon>
        <taxon>Puccinia</taxon>
    </lineage>
</organism>
<proteinExistence type="predicted"/>
<name>A0A2N5T572_9BASI</name>
<accession>A0A2N5T572</accession>
<dbReference type="Proteomes" id="UP000235392">
    <property type="component" value="Unassembled WGS sequence"/>
</dbReference>
<reference evidence="2 3" key="1">
    <citation type="submission" date="2017-11" db="EMBL/GenBank/DDBJ databases">
        <title>De novo assembly and phasing of dikaryotic genomes from two isolates of Puccinia coronata f. sp. avenae, the causal agent of oat crown rust.</title>
        <authorList>
            <person name="Miller M.E."/>
            <person name="Zhang Y."/>
            <person name="Omidvar V."/>
            <person name="Sperschneider J."/>
            <person name="Schwessinger B."/>
            <person name="Raley C."/>
            <person name="Palmer J.M."/>
            <person name="Garnica D."/>
            <person name="Upadhyaya N."/>
            <person name="Rathjen J."/>
            <person name="Taylor J.M."/>
            <person name="Park R.F."/>
            <person name="Dodds P.N."/>
            <person name="Hirsch C.D."/>
            <person name="Kianian S.F."/>
            <person name="Figueroa M."/>
        </authorList>
    </citation>
    <scope>NUCLEOTIDE SEQUENCE [LARGE SCALE GENOMIC DNA]</scope>
    <source>
        <strain evidence="2">12SD80</strain>
    </source>
</reference>
<evidence type="ECO:0000313" key="2">
    <source>
        <dbReference type="EMBL" id="PLW20652.1"/>
    </source>
</evidence>
<dbReference type="AlphaFoldDB" id="A0A2N5T572"/>
<protein>
    <submittedName>
        <fullName evidence="2">Uncharacterized protein</fullName>
    </submittedName>
</protein>
<feature type="non-terminal residue" evidence="2">
    <location>
        <position position="1"/>
    </location>
</feature>
<dbReference type="EMBL" id="PGCI01000695">
    <property type="protein sequence ID" value="PLW20652.1"/>
    <property type="molecule type" value="Genomic_DNA"/>
</dbReference>